<dbReference type="GO" id="GO:0006777">
    <property type="term" value="P:Mo-molybdopterin cofactor biosynthetic process"/>
    <property type="evidence" value="ECO:0007669"/>
    <property type="project" value="UniProtKB-KW"/>
</dbReference>
<dbReference type="Proteomes" id="UP000000343">
    <property type="component" value="Chromosome"/>
</dbReference>
<dbReference type="PaxDb" id="1198114-AciX9_1727"/>
<accession>E8WYT9</accession>
<dbReference type="InterPro" id="IPR029044">
    <property type="entry name" value="Nucleotide-diphossugar_trans"/>
</dbReference>
<protein>
    <recommendedName>
        <fullName evidence="8">Probable molybdenum cofactor guanylyltransferase</fullName>
        <shortName evidence="8">MoCo guanylyltransferase</shortName>
        <ecNumber evidence="8">2.7.7.77</ecNumber>
    </recommendedName>
    <alternativeName>
        <fullName evidence="8">GTP:molybdopterin guanylyltransferase</fullName>
    </alternativeName>
    <alternativeName>
        <fullName evidence="8">Mo-MPT guanylyltransferase</fullName>
    </alternativeName>
    <alternativeName>
        <fullName evidence="8">Molybdopterin guanylyltransferase</fullName>
    </alternativeName>
    <alternativeName>
        <fullName evidence="8">Molybdopterin-guanine dinucleotide synthase</fullName>
        <shortName evidence="8">MGD synthase</shortName>
    </alternativeName>
</protein>
<evidence type="ECO:0000313" key="10">
    <source>
        <dbReference type="EMBL" id="ADW68775.1"/>
    </source>
</evidence>
<feature type="domain" description="MobA-like NTP transferase" evidence="9">
    <location>
        <begin position="6"/>
        <end position="148"/>
    </location>
</feature>
<feature type="binding site" evidence="8">
    <location>
        <position position="91"/>
    </location>
    <ligand>
        <name>GTP</name>
        <dbReference type="ChEBI" id="CHEBI:37565"/>
    </ligand>
</feature>
<dbReference type="PANTHER" id="PTHR19136:SF81">
    <property type="entry name" value="MOLYBDENUM COFACTOR GUANYLYLTRANSFERASE"/>
    <property type="match status" value="1"/>
</dbReference>
<keyword evidence="11" id="KW-1185">Reference proteome</keyword>
<dbReference type="AlphaFoldDB" id="E8WYT9"/>
<keyword evidence="1 8" id="KW-0963">Cytoplasm</keyword>
<evidence type="ECO:0000256" key="8">
    <source>
        <dbReference type="HAMAP-Rule" id="MF_00316"/>
    </source>
</evidence>
<gene>
    <name evidence="8" type="primary">mobA</name>
    <name evidence="10" type="ordered locus">AciX9_1727</name>
</gene>
<evidence type="ECO:0000256" key="3">
    <source>
        <dbReference type="ARBA" id="ARBA00022723"/>
    </source>
</evidence>
<dbReference type="EMBL" id="CP002480">
    <property type="protein sequence ID" value="ADW68775.1"/>
    <property type="molecule type" value="Genomic_DNA"/>
</dbReference>
<evidence type="ECO:0000256" key="6">
    <source>
        <dbReference type="ARBA" id="ARBA00023134"/>
    </source>
</evidence>
<dbReference type="RefSeq" id="WP_013580094.1">
    <property type="nucleotide sequence ID" value="NC_015064.1"/>
</dbReference>
<dbReference type="InterPro" id="IPR013482">
    <property type="entry name" value="Molybde_CF_guanTrfase"/>
</dbReference>
<dbReference type="SUPFAM" id="SSF53448">
    <property type="entry name" value="Nucleotide-diphospho-sugar transferases"/>
    <property type="match status" value="1"/>
</dbReference>
<organism evidence="11">
    <name type="scientific">Granulicella tundricola (strain ATCC BAA-1859 / DSM 23138 / MP5ACTX9)</name>
    <dbReference type="NCBI Taxonomy" id="1198114"/>
    <lineage>
        <taxon>Bacteria</taxon>
        <taxon>Pseudomonadati</taxon>
        <taxon>Acidobacteriota</taxon>
        <taxon>Terriglobia</taxon>
        <taxon>Terriglobales</taxon>
        <taxon>Acidobacteriaceae</taxon>
        <taxon>Granulicella</taxon>
    </lineage>
</organism>
<feature type="binding site" evidence="8">
    <location>
        <position position="20"/>
    </location>
    <ligand>
        <name>GTP</name>
        <dbReference type="ChEBI" id="CHEBI:37565"/>
    </ligand>
</feature>
<dbReference type="GO" id="GO:0005525">
    <property type="term" value="F:GTP binding"/>
    <property type="evidence" value="ECO:0007669"/>
    <property type="project" value="UniProtKB-UniRule"/>
</dbReference>
<sequence length="187" mass="19680">MEVAGFLLAGGLSSRMGRDKALLELGGETLVARGVRTLGEVCVDVAICGRVELGPFGRVVVDEEAGRGPLGGIVAGLSQTAWEWNLFCPVDVPFVPRVAWERIVARAAEGGCVAVMARVNGEVQPLCAAYAKGSVGAMRAFLATGRGRVTAAAESSGVVAHVDFEEVEWFRNANTPEEFAELMDDGE</sequence>
<comment type="caution">
    <text evidence="8">Lacks conserved residue(s) required for the propagation of feature annotation.</text>
</comment>
<evidence type="ECO:0000313" key="11">
    <source>
        <dbReference type="Proteomes" id="UP000000343"/>
    </source>
</evidence>
<evidence type="ECO:0000256" key="1">
    <source>
        <dbReference type="ARBA" id="ARBA00022490"/>
    </source>
</evidence>
<dbReference type="GO" id="GO:0046872">
    <property type="term" value="F:metal ion binding"/>
    <property type="evidence" value="ECO:0007669"/>
    <property type="project" value="UniProtKB-KW"/>
</dbReference>
<comment type="cofactor">
    <cofactor evidence="8">
        <name>Mg(2+)</name>
        <dbReference type="ChEBI" id="CHEBI:18420"/>
    </cofactor>
</comment>
<dbReference type="Gene3D" id="3.90.550.10">
    <property type="entry name" value="Spore Coat Polysaccharide Biosynthesis Protein SpsA, Chain A"/>
    <property type="match status" value="1"/>
</dbReference>
<dbReference type="InterPro" id="IPR025877">
    <property type="entry name" value="MobA-like_NTP_Trfase"/>
</dbReference>
<dbReference type="eggNOG" id="COG0746">
    <property type="taxonomic scope" value="Bacteria"/>
</dbReference>
<feature type="binding site" evidence="8">
    <location>
        <position position="91"/>
    </location>
    <ligand>
        <name>Mg(2+)</name>
        <dbReference type="ChEBI" id="CHEBI:18420"/>
    </ligand>
</feature>
<evidence type="ECO:0000256" key="7">
    <source>
        <dbReference type="ARBA" id="ARBA00023150"/>
    </source>
</evidence>
<dbReference type="Pfam" id="PF12804">
    <property type="entry name" value="NTP_transf_3"/>
    <property type="match status" value="1"/>
</dbReference>
<dbReference type="PANTHER" id="PTHR19136">
    <property type="entry name" value="MOLYBDENUM COFACTOR GUANYLYLTRANSFERASE"/>
    <property type="match status" value="1"/>
</dbReference>
<proteinExistence type="inferred from homology"/>
<feature type="binding site" evidence="8">
    <location>
        <position position="62"/>
    </location>
    <ligand>
        <name>GTP</name>
        <dbReference type="ChEBI" id="CHEBI:37565"/>
    </ligand>
</feature>
<feature type="binding site" evidence="8">
    <location>
        <begin position="8"/>
        <end position="10"/>
    </location>
    <ligand>
        <name>GTP</name>
        <dbReference type="ChEBI" id="CHEBI:37565"/>
    </ligand>
</feature>
<keyword evidence="6 8" id="KW-0342">GTP-binding</keyword>
<reference evidence="11" key="1">
    <citation type="submission" date="2011-01" db="EMBL/GenBank/DDBJ databases">
        <title>Complete sequence of chromosome of Acidobacterium sp. MP5ACTX9.</title>
        <authorList>
            <consortium name="US DOE Joint Genome Institute"/>
            <person name="Lucas S."/>
            <person name="Copeland A."/>
            <person name="Lapidus A."/>
            <person name="Cheng J.-F."/>
            <person name="Goodwin L."/>
            <person name="Pitluck S."/>
            <person name="Teshima H."/>
            <person name="Detter J.C."/>
            <person name="Han C."/>
            <person name="Tapia R."/>
            <person name="Land M."/>
            <person name="Hauser L."/>
            <person name="Kyrpides N."/>
            <person name="Ivanova N."/>
            <person name="Ovchinnikova G."/>
            <person name="Pagani I."/>
            <person name="Rawat S.R."/>
            <person name="Mannisto M."/>
            <person name="Haggblom M.M."/>
            <person name="Woyke T."/>
        </authorList>
    </citation>
    <scope>NUCLEOTIDE SEQUENCE [LARGE SCALE GENOMIC DNA]</scope>
    <source>
        <strain evidence="11">MP5ACTX9</strain>
    </source>
</reference>
<dbReference type="CDD" id="cd02503">
    <property type="entry name" value="MobA"/>
    <property type="match status" value="1"/>
</dbReference>
<dbReference type="OrthoDB" id="9788394at2"/>
<evidence type="ECO:0000256" key="5">
    <source>
        <dbReference type="ARBA" id="ARBA00022842"/>
    </source>
</evidence>
<keyword evidence="7 8" id="KW-0501">Molybdenum cofactor biosynthesis</keyword>
<comment type="function">
    <text evidence="8">Transfers a GMP moiety from GTP to Mo-molybdopterin (Mo-MPT) cofactor (Moco or molybdenum cofactor) to form Mo-molybdopterin guanine dinucleotide (Mo-MGD) cofactor.</text>
</comment>
<dbReference type="HOGENOM" id="CLU_055597_3_2_0"/>
<name>E8WYT9_GRATM</name>
<keyword evidence="4 8" id="KW-0547">Nucleotide-binding</keyword>
<dbReference type="HAMAP" id="MF_00316">
    <property type="entry name" value="MobA"/>
    <property type="match status" value="1"/>
</dbReference>
<dbReference type="GO" id="GO:0005737">
    <property type="term" value="C:cytoplasm"/>
    <property type="evidence" value="ECO:0007669"/>
    <property type="project" value="UniProtKB-SubCell"/>
</dbReference>
<keyword evidence="2 8" id="KW-0808">Transferase</keyword>
<evidence type="ECO:0000259" key="9">
    <source>
        <dbReference type="Pfam" id="PF12804"/>
    </source>
</evidence>
<comment type="subcellular location">
    <subcellularLocation>
        <location evidence="8">Cytoplasm</location>
    </subcellularLocation>
</comment>
<comment type="similarity">
    <text evidence="8">Belongs to the MobA family.</text>
</comment>
<dbReference type="GO" id="GO:0061603">
    <property type="term" value="F:molybdenum cofactor guanylyltransferase activity"/>
    <property type="evidence" value="ECO:0007669"/>
    <property type="project" value="UniProtKB-EC"/>
</dbReference>
<dbReference type="EC" id="2.7.7.77" evidence="8"/>
<keyword evidence="3 8" id="KW-0479">Metal-binding</keyword>
<evidence type="ECO:0000256" key="2">
    <source>
        <dbReference type="ARBA" id="ARBA00022679"/>
    </source>
</evidence>
<comment type="catalytic activity">
    <reaction evidence="8">
        <text>Mo-molybdopterin + GTP + H(+) = Mo-molybdopterin guanine dinucleotide + diphosphate</text>
        <dbReference type="Rhea" id="RHEA:34243"/>
        <dbReference type="ChEBI" id="CHEBI:15378"/>
        <dbReference type="ChEBI" id="CHEBI:33019"/>
        <dbReference type="ChEBI" id="CHEBI:37565"/>
        <dbReference type="ChEBI" id="CHEBI:71302"/>
        <dbReference type="ChEBI" id="CHEBI:71310"/>
        <dbReference type="EC" id="2.7.7.77"/>
    </reaction>
</comment>
<dbReference type="STRING" id="1198114.AciX9_1727"/>
<dbReference type="KEGG" id="acm:AciX9_1727"/>
<keyword evidence="5 8" id="KW-0460">Magnesium</keyword>
<evidence type="ECO:0000256" key="4">
    <source>
        <dbReference type="ARBA" id="ARBA00022741"/>
    </source>
</evidence>
<comment type="domain">
    <text evidence="8">The N-terminal domain determines nucleotide recognition and specific binding, while the C-terminal domain determines the specific binding to the target protein.</text>
</comment>